<dbReference type="InParanoid" id="A0A2T3AH29"/>
<evidence type="ECO:0000313" key="6">
    <source>
        <dbReference type="EMBL" id="PSR97543.1"/>
    </source>
</evidence>
<dbReference type="GO" id="GO:0050661">
    <property type="term" value="F:NADP binding"/>
    <property type="evidence" value="ECO:0007669"/>
    <property type="project" value="InterPro"/>
</dbReference>
<keyword evidence="4" id="KW-0560">Oxidoreductase</keyword>
<proteinExistence type="inferred from homology"/>
<dbReference type="InterPro" id="IPR051209">
    <property type="entry name" value="FAD-bind_Monooxygenase_sf"/>
</dbReference>
<dbReference type="PANTHER" id="PTHR42877">
    <property type="entry name" value="L-ORNITHINE N(5)-MONOOXYGENASE-RELATED"/>
    <property type="match status" value="1"/>
</dbReference>
<dbReference type="EMBL" id="KZ678390">
    <property type="protein sequence ID" value="PSR97543.1"/>
    <property type="molecule type" value="Genomic_DNA"/>
</dbReference>
<evidence type="ECO:0000256" key="4">
    <source>
        <dbReference type="ARBA" id="ARBA00023002"/>
    </source>
</evidence>
<dbReference type="InterPro" id="IPR020946">
    <property type="entry name" value="Flavin_mOase-like"/>
</dbReference>
<dbReference type="AlphaFoldDB" id="A0A2T3AH29"/>
<comment type="similarity">
    <text evidence="1">Belongs to the FAD-binding monooxygenase family.</text>
</comment>
<dbReference type="Pfam" id="PF00743">
    <property type="entry name" value="FMO-like"/>
    <property type="match status" value="1"/>
</dbReference>
<sequence>MGDAFYYDSSEEASTQKMDRPPSPESKNGSQANYTVKETPLGTLKYLRIVCVGAGVSGINLLRTLRLNLKHYEAVVYEKNEDVGGTWLENKYPGCRCDIPSHCYQYSWRQKKDWSSFFAPSHEIRDYLCEVCKDEDLLRYIKLSHQVVAAQWHEASGLWHLKIKSLETGEQFDDTANFLINASGILNNWKWPDVDGLDDFKGPLIHTAAWPRDFDYKGKTVAVIGNGASGIQLLPTIQPDVKKLCHIVRTPTWIPPPWRQAQVMAGRGQMIKQVAVDDKENFTSEQIQKFLNDEDFYQNFVKSMEKDTASNFGMFVKDGAIQAVATAKTRDYMQYMLGGDEKLCKIMIPTFPFGTRRVTPAPGYMEAVRKENVEVFGGNIRRFISDGIEMESGDLIKVDAIICATGFDTSFCPRFPIIGRDGDLRETWTQNTPKAYMSVAVKGLPNYFTFLGPNAPISHGSVFTLSEHIAKYITRILKKVQAENIRAVAPLPKAVEDYNEHIAHFMPRMTWAAPGRSWFKAGKEDGPVVAVHPGSRTHFFHMLETFRAEDFEYVWDAQRQNRFGCLGNGFSIKEVEEGWDQSWYLHESAMV</sequence>
<name>A0A2T3AH29_9PEZI</name>
<dbReference type="Gene3D" id="3.50.50.60">
    <property type="entry name" value="FAD/NAD(P)-binding domain"/>
    <property type="match status" value="3"/>
</dbReference>
<evidence type="ECO:0000313" key="7">
    <source>
        <dbReference type="Proteomes" id="UP000241462"/>
    </source>
</evidence>
<keyword evidence="3" id="KW-0274">FAD</keyword>
<keyword evidence="2" id="KW-0285">Flavoprotein</keyword>
<dbReference type="GO" id="GO:0050660">
    <property type="term" value="F:flavin adenine dinucleotide binding"/>
    <property type="evidence" value="ECO:0007669"/>
    <property type="project" value="InterPro"/>
</dbReference>
<evidence type="ECO:0000256" key="3">
    <source>
        <dbReference type="ARBA" id="ARBA00022827"/>
    </source>
</evidence>
<evidence type="ECO:0000256" key="2">
    <source>
        <dbReference type="ARBA" id="ARBA00022630"/>
    </source>
</evidence>
<feature type="region of interest" description="Disordered" evidence="5">
    <location>
        <begin position="1"/>
        <end position="34"/>
    </location>
</feature>
<keyword evidence="7" id="KW-1185">Reference proteome</keyword>
<reference evidence="6 7" key="1">
    <citation type="journal article" date="2018" name="Mycol. Prog.">
        <title>Coniella lustricola, a new species from submerged detritus.</title>
        <authorList>
            <person name="Raudabaugh D.B."/>
            <person name="Iturriaga T."/>
            <person name="Carver A."/>
            <person name="Mondo S."/>
            <person name="Pangilinan J."/>
            <person name="Lipzen A."/>
            <person name="He G."/>
            <person name="Amirebrahimi M."/>
            <person name="Grigoriev I.V."/>
            <person name="Miller A.N."/>
        </authorList>
    </citation>
    <scope>NUCLEOTIDE SEQUENCE [LARGE SCALE GENOMIC DNA]</scope>
    <source>
        <strain evidence="6 7">B22-T-1</strain>
    </source>
</reference>
<evidence type="ECO:0000256" key="1">
    <source>
        <dbReference type="ARBA" id="ARBA00010139"/>
    </source>
</evidence>
<protein>
    <submittedName>
        <fullName evidence="6">Uncharacterized protein</fullName>
    </submittedName>
</protein>
<feature type="compositionally biased region" description="Polar residues" evidence="5">
    <location>
        <begin position="25"/>
        <end position="34"/>
    </location>
</feature>
<dbReference type="Proteomes" id="UP000241462">
    <property type="component" value="Unassembled WGS sequence"/>
</dbReference>
<evidence type="ECO:0000256" key="5">
    <source>
        <dbReference type="SAM" id="MobiDB-lite"/>
    </source>
</evidence>
<dbReference type="SUPFAM" id="SSF51905">
    <property type="entry name" value="FAD/NAD(P)-binding domain"/>
    <property type="match status" value="2"/>
</dbReference>
<dbReference type="OrthoDB" id="74360at2759"/>
<dbReference type="GO" id="GO:0004499">
    <property type="term" value="F:N,N-dimethylaniline monooxygenase activity"/>
    <property type="evidence" value="ECO:0007669"/>
    <property type="project" value="InterPro"/>
</dbReference>
<dbReference type="InterPro" id="IPR036188">
    <property type="entry name" value="FAD/NAD-bd_sf"/>
</dbReference>
<organism evidence="6 7">
    <name type="scientific">Coniella lustricola</name>
    <dbReference type="NCBI Taxonomy" id="2025994"/>
    <lineage>
        <taxon>Eukaryota</taxon>
        <taxon>Fungi</taxon>
        <taxon>Dikarya</taxon>
        <taxon>Ascomycota</taxon>
        <taxon>Pezizomycotina</taxon>
        <taxon>Sordariomycetes</taxon>
        <taxon>Sordariomycetidae</taxon>
        <taxon>Diaporthales</taxon>
        <taxon>Schizoparmaceae</taxon>
        <taxon>Coniella</taxon>
    </lineage>
</organism>
<dbReference type="PANTHER" id="PTHR42877:SF12">
    <property type="entry name" value="MONOOXYGENASE"/>
    <property type="match status" value="1"/>
</dbReference>
<accession>A0A2T3AH29</accession>
<gene>
    <name evidence="6" type="ORF">BD289DRAFT_458937</name>
</gene>